<feature type="coiled-coil region" evidence="9">
    <location>
        <begin position="278"/>
        <end position="305"/>
    </location>
</feature>
<keyword evidence="5" id="KW-0653">Protein transport</keyword>
<dbReference type="Gene3D" id="1.20.5.170">
    <property type="match status" value="1"/>
</dbReference>
<evidence type="ECO:0000256" key="6">
    <source>
        <dbReference type="ARBA" id="ARBA00023010"/>
    </source>
</evidence>
<dbReference type="GO" id="GO:0017056">
    <property type="term" value="F:structural constituent of nuclear pore"/>
    <property type="evidence" value="ECO:0007669"/>
    <property type="project" value="InterPro"/>
</dbReference>
<dbReference type="GO" id="GO:0005543">
    <property type="term" value="F:phospholipid binding"/>
    <property type="evidence" value="ECO:0007669"/>
    <property type="project" value="TreeGrafter"/>
</dbReference>
<accession>A0AAW1K103</accession>
<keyword evidence="8" id="KW-0539">Nucleus</keyword>
<organism evidence="11 12">
    <name type="scientific">Popillia japonica</name>
    <name type="common">Japanese beetle</name>
    <dbReference type="NCBI Taxonomy" id="7064"/>
    <lineage>
        <taxon>Eukaryota</taxon>
        <taxon>Metazoa</taxon>
        <taxon>Ecdysozoa</taxon>
        <taxon>Arthropoda</taxon>
        <taxon>Hexapoda</taxon>
        <taxon>Insecta</taxon>
        <taxon>Pterygota</taxon>
        <taxon>Neoptera</taxon>
        <taxon>Endopterygota</taxon>
        <taxon>Coleoptera</taxon>
        <taxon>Polyphaga</taxon>
        <taxon>Scarabaeiformia</taxon>
        <taxon>Scarabaeidae</taxon>
        <taxon>Rutelinae</taxon>
        <taxon>Popillia</taxon>
    </lineage>
</organism>
<evidence type="ECO:0000256" key="1">
    <source>
        <dbReference type="ARBA" id="ARBA00004567"/>
    </source>
</evidence>
<dbReference type="GO" id="GO:0006405">
    <property type="term" value="P:RNA export from nucleus"/>
    <property type="evidence" value="ECO:0007669"/>
    <property type="project" value="TreeGrafter"/>
</dbReference>
<reference evidence="11 12" key="1">
    <citation type="journal article" date="2024" name="BMC Genomics">
        <title>De novo assembly and annotation of Popillia japonica's genome with initial clues to its potential as an invasive pest.</title>
        <authorList>
            <person name="Cucini C."/>
            <person name="Boschi S."/>
            <person name="Funari R."/>
            <person name="Cardaioli E."/>
            <person name="Iannotti N."/>
            <person name="Marturano G."/>
            <person name="Paoli F."/>
            <person name="Bruttini M."/>
            <person name="Carapelli A."/>
            <person name="Frati F."/>
            <person name="Nardi F."/>
        </authorList>
    </citation>
    <scope>NUCLEOTIDE SEQUENCE [LARGE SCALE GENOMIC DNA]</scope>
    <source>
        <strain evidence="11">DMR45628</strain>
    </source>
</reference>
<keyword evidence="12" id="KW-1185">Reference proteome</keyword>
<dbReference type="PANTHER" id="PTHR12084">
    <property type="entry name" value="NUCLEAR PORE GLYCOPROTEIN P62-RELATED"/>
    <property type="match status" value="1"/>
</dbReference>
<comment type="caution">
    <text evidence="11">The sequence shown here is derived from an EMBL/GenBank/DDBJ whole genome shotgun (WGS) entry which is preliminary data.</text>
</comment>
<evidence type="ECO:0000256" key="8">
    <source>
        <dbReference type="ARBA" id="ARBA00023242"/>
    </source>
</evidence>
<evidence type="ECO:0000256" key="9">
    <source>
        <dbReference type="SAM" id="Coils"/>
    </source>
</evidence>
<dbReference type="InterPro" id="IPR007758">
    <property type="entry name" value="Nucleoporin_NSP1_C"/>
</dbReference>
<evidence type="ECO:0000256" key="2">
    <source>
        <dbReference type="ARBA" id="ARBA00005911"/>
    </source>
</evidence>
<dbReference type="FunFam" id="1.20.5.170:FF:000040">
    <property type="entry name" value="Nuclear pore glycoprotein p62"/>
    <property type="match status" value="1"/>
</dbReference>
<comment type="similarity">
    <text evidence="2">Belongs to the nucleoporin NSP1/NUP62 family.</text>
</comment>
<dbReference type="EMBL" id="JASPKY010000286">
    <property type="protein sequence ID" value="KAK9710973.1"/>
    <property type="molecule type" value="Genomic_DNA"/>
</dbReference>
<dbReference type="GO" id="GO:0051028">
    <property type="term" value="P:mRNA transport"/>
    <property type="evidence" value="ECO:0007669"/>
    <property type="project" value="UniProtKB-KW"/>
</dbReference>
<evidence type="ECO:0000259" key="10">
    <source>
        <dbReference type="Pfam" id="PF05064"/>
    </source>
</evidence>
<sequence>MAFTFGTPKTTMGVAMPTATATNSPGFTFGGASGDAKTTKPAITLTFTPAATSASIPAVAPATTGGLTFSSITSTAPQFSLGTTPSSTGSGLLPFSLSTTSTPSLLNVSAPNAPSTNAALTSIAFSLPAATTITKSTPITAPIISSVVTPSTTSNVAATTSATPVMTGLGTTNALTYSHLEDSINKWTINLDDEGKQHINQAKAINAWDRLLITNGEKILSLNKGIERVKQQQEQLDQELDFVLAQQKELEDLIAPLEKELEDIPVTDLDRHRTYQMAETLDTQLKQMSEDLKEIIEHLNESNKLQEMSNPIIQIGRILNVHMNSLQWIDRNTTKITTHLDQIAKMHDMNKRNHEINLQKTYE</sequence>
<protein>
    <submittedName>
        <fullName evidence="11">Nsp1-like C-terminal region</fullName>
    </submittedName>
</protein>
<dbReference type="AlphaFoldDB" id="A0AAW1K103"/>
<dbReference type="GO" id="GO:0006606">
    <property type="term" value="P:protein import into nucleus"/>
    <property type="evidence" value="ECO:0007669"/>
    <property type="project" value="TreeGrafter"/>
</dbReference>
<keyword evidence="7" id="KW-0906">Nuclear pore complex</keyword>
<keyword evidence="6" id="KW-0811">Translocation</keyword>
<keyword evidence="3" id="KW-0813">Transport</keyword>
<dbReference type="Proteomes" id="UP001458880">
    <property type="component" value="Unassembled WGS sequence"/>
</dbReference>
<dbReference type="PANTHER" id="PTHR12084:SF0">
    <property type="entry name" value="NUCLEAR PORE GLYCOPROTEIN P62"/>
    <property type="match status" value="1"/>
</dbReference>
<dbReference type="GO" id="GO:0044613">
    <property type="term" value="C:nuclear pore central transport channel"/>
    <property type="evidence" value="ECO:0007669"/>
    <property type="project" value="TreeGrafter"/>
</dbReference>
<gene>
    <name evidence="11" type="ORF">QE152_g25710</name>
</gene>
<keyword evidence="9" id="KW-0175">Coiled coil</keyword>
<evidence type="ECO:0000256" key="7">
    <source>
        <dbReference type="ARBA" id="ARBA00023132"/>
    </source>
</evidence>
<dbReference type="InterPro" id="IPR026010">
    <property type="entry name" value="NSP1/NUP62"/>
</dbReference>
<proteinExistence type="inferred from homology"/>
<evidence type="ECO:0000313" key="11">
    <source>
        <dbReference type="EMBL" id="KAK9710973.1"/>
    </source>
</evidence>
<feature type="domain" description="Nucleoporin NSP1-like C-terminal" evidence="10">
    <location>
        <begin position="171"/>
        <end position="264"/>
    </location>
</feature>
<evidence type="ECO:0000256" key="3">
    <source>
        <dbReference type="ARBA" id="ARBA00022448"/>
    </source>
</evidence>
<evidence type="ECO:0000313" key="12">
    <source>
        <dbReference type="Proteomes" id="UP001458880"/>
    </source>
</evidence>
<dbReference type="Pfam" id="PF05064">
    <property type="entry name" value="Nsp1_C"/>
    <property type="match status" value="1"/>
</dbReference>
<name>A0AAW1K103_POPJA</name>
<comment type="subcellular location">
    <subcellularLocation>
        <location evidence="1">Nucleus</location>
        <location evidence="1">Nuclear pore complex</location>
    </subcellularLocation>
</comment>
<keyword evidence="4" id="KW-0509">mRNA transport</keyword>
<feature type="coiled-coil region" evidence="9">
    <location>
        <begin position="219"/>
        <end position="253"/>
    </location>
</feature>
<evidence type="ECO:0000256" key="5">
    <source>
        <dbReference type="ARBA" id="ARBA00022927"/>
    </source>
</evidence>
<evidence type="ECO:0000256" key="4">
    <source>
        <dbReference type="ARBA" id="ARBA00022816"/>
    </source>
</evidence>